<feature type="domain" description="RING-type" evidence="6">
    <location>
        <begin position="336"/>
        <end position="381"/>
    </location>
</feature>
<feature type="region of interest" description="Disordered" evidence="5">
    <location>
        <begin position="1"/>
        <end position="334"/>
    </location>
</feature>
<dbReference type="AlphaFoldDB" id="A0A1J9Q9P9"/>
<evidence type="ECO:0000256" key="5">
    <source>
        <dbReference type="SAM" id="MobiDB-lite"/>
    </source>
</evidence>
<feature type="compositionally biased region" description="Low complexity" evidence="5">
    <location>
        <begin position="303"/>
        <end position="316"/>
    </location>
</feature>
<keyword evidence="8" id="KW-1185">Reference proteome</keyword>
<dbReference type="PROSITE" id="PS50089">
    <property type="entry name" value="ZF_RING_2"/>
    <property type="match status" value="1"/>
</dbReference>
<dbReference type="GO" id="GO:0016567">
    <property type="term" value="P:protein ubiquitination"/>
    <property type="evidence" value="ECO:0007669"/>
    <property type="project" value="TreeGrafter"/>
</dbReference>
<feature type="region of interest" description="Disordered" evidence="5">
    <location>
        <begin position="456"/>
        <end position="476"/>
    </location>
</feature>
<proteinExistence type="predicted"/>
<evidence type="ECO:0000256" key="2">
    <source>
        <dbReference type="ARBA" id="ARBA00022771"/>
    </source>
</evidence>
<organism evidence="7 8">
    <name type="scientific">Blastomyces percursus</name>
    <dbReference type="NCBI Taxonomy" id="1658174"/>
    <lineage>
        <taxon>Eukaryota</taxon>
        <taxon>Fungi</taxon>
        <taxon>Dikarya</taxon>
        <taxon>Ascomycota</taxon>
        <taxon>Pezizomycotina</taxon>
        <taxon>Eurotiomycetes</taxon>
        <taxon>Eurotiomycetidae</taxon>
        <taxon>Onygenales</taxon>
        <taxon>Ajellomycetaceae</taxon>
        <taxon>Blastomyces</taxon>
    </lineage>
</organism>
<accession>A0A1J9Q9P9</accession>
<evidence type="ECO:0000256" key="4">
    <source>
        <dbReference type="PROSITE-ProRule" id="PRU00175"/>
    </source>
</evidence>
<gene>
    <name evidence="7" type="ORF">ACJ73_03095</name>
</gene>
<evidence type="ECO:0000256" key="3">
    <source>
        <dbReference type="ARBA" id="ARBA00022833"/>
    </source>
</evidence>
<dbReference type="OrthoDB" id="10581190at2759"/>
<keyword evidence="3" id="KW-0862">Zinc</keyword>
<sequence>MSRRPSPLDLVREEGLDSPIPTPRRSARLFARTQGLLSGDMASNPGGTGFPSDGPSNTATTTPAPDSRAGSAIPSSTAATTPAPDSRAGSAIPSSTAATTPAPDSRAGSALPSNTAARTSAPDMRARSAIPSNAAATTPAPDSRAGSAIPSNAAATTPAPDRAGSAIPSNAAARTSAPDMRARSAIPSNAAATTPAPDRAGSAIPSNAAATTPAPDSRAGSAIPSNAAATTPAPDSRAGSAIPSNAAASDRAGSAIPSNAAATTPAPDSRAGSALPSNTATTSAPDRRAIPSNVAATTAVPDSRAANASSRSGSLGRPDRPSNSATPTPPRNTHDCRICLQTLRAGQAVQYCLACGFPFHDICIGQWADDLGAPRRCPLCRSPRGYSDSTLYEGSADLESYGDPMSVDTDLRSGSSTPRPPRNPRGGVLPPPTNRNRRGGAPLLLRRNIAVVPRVSHPRTTGQPSGEPESRVPIRPGYTADGRRVLYARKARAVVENEDGSLCLLSSAEVGTSVIAAALPVVSPIETDGWRELKENWGNLGECYIAWAVPATWNPYSQVLPEIVCCVVHHLGGQHTEKVGSRSNVHKLFGKRQADYMIARSLCDEESFATPEEALEWMYEVSREERVQHWLENPRLPRSARRGSPRLWS</sequence>
<dbReference type="GO" id="GO:0061630">
    <property type="term" value="F:ubiquitin protein ligase activity"/>
    <property type="evidence" value="ECO:0007669"/>
    <property type="project" value="TreeGrafter"/>
</dbReference>
<dbReference type="InterPro" id="IPR013083">
    <property type="entry name" value="Znf_RING/FYVE/PHD"/>
</dbReference>
<dbReference type="PANTHER" id="PTHR45969">
    <property type="entry name" value="RING ZINC FINGER PROTEIN-RELATED"/>
    <property type="match status" value="1"/>
</dbReference>
<evidence type="ECO:0000256" key="1">
    <source>
        <dbReference type="ARBA" id="ARBA00022723"/>
    </source>
</evidence>
<dbReference type="Proteomes" id="UP000242791">
    <property type="component" value="Unassembled WGS sequence"/>
</dbReference>
<keyword evidence="1" id="KW-0479">Metal-binding</keyword>
<evidence type="ECO:0000313" key="8">
    <source>
        <dbReference type="Proteomes" id="UP000242791"/>
    </source>
</evidence>
<feature type="compositionally biased region" description="Polar residues" evidence="5">
    <location>
        <begin position="275"/>
        <end position="284"/>
    </location>
</feature>
<evidence type="ECO:0000313" key="7">
    <source>
        <dbReference type="EMBL" id="OJD25542.1"/>
    </source>
</evidence>
<dbReference type="Gene3D" id="3.30.40.10">
    <property type="entry name" value="Zinc/RING finger domain, C3HC4 (zinc finger)"/>
    <property type="match status" value="1"/>
</dbReference>
<name>A0A1J9Q9P9_9EURO</name>
<comment type="caution">
    <text evidence="7">The sequence shown here is derived from an EMBL/GenBank/DDBJ whole genome shotgun (WGS) entry which is preliminary data.</text>
</comment>
<reference evidence="7 8" key="1">
    <citation type="submission" date="2015-08" db="EMBL/GenBank/DDBJ databases">
        <title>Emmonsia species relationships and genome sequence.</title>
        <authorList>
            <person name="Cuomo C.A."/>
            <person name="Schwartz I.S."/>
            <person name="Kenyon C."/>
            <person name="De Hoog G.S."/>
            <person name="Govender N.P."/>
            <person name="Botha A."/>
            <person name="Moreno L."/>
            <person name="De Vries M."/>
            <person name="Munoz J.F."/>
            <person name="Stielow J.B."/>
        </authorList>
    </citation>
    <scope>NUCLEOTIDE SEQUENCE [LARGE SCALE GENOMIC DNA]</scope>
    <source>
        <strain evidence="7 8">EI222</strain>
    </source>
</reference>
<evidence type="ECO:0000259" key="6">
    <source>
        <dbReference type="PROSITE" id="PS50089"/>
    </source>
</evidence>
<dbReference type="GO" id="GO:0008270">
    <property type="term" value="F:zinc ion binding"/>
    <property type="evidence" value="ECO:0007669"/>
    <property type="project" value="UniProtKB-KW"/>
</dbReference>
<dbReference type="SUPFAM" id="SSF57850">
    <property type="entry name" value="RING/U-box"/>
    <property type="match status" value="1"/>
</dbReference>
<feature type="compositionally biased region" description="Low complexity" evidence="5">
    <location>
        <begin position="69"/>
        <end position="103"/>
    </location>
</feature>
<dbReference type="EMBL" id="LGTZ01000359">
    <property type="protein sequence ID" value="OJD25542.1"/>
    <property type="molecule type" value="Genomic_DNA"/>
</dbReference>
<protein>
    <recommendedName>
        <fullName evidence="6">RING-type domain-containing protein</fullName>
    </recommendedName>
</protein>
<feature type="compositionally biased region" description="Polar residues" evidence="5">
    <location>
        <begin position="54"/>
        <end position="64"/>
    </location>
</feature>
<dbReference type="InterPro" id="IPR001841">
    <property type="entry name" value="Znf_RING"/>
</dbReference>
<dbReference type="VEuPathDB" id="FungiDB:ACJ73_03095"/>
<dbReference type="STRING" id="1658174.A0A1J9Q9P9"/>
<feature type="compositionally biased region" description="Pro residues" evidence="5">
    <location>
        <begin position="418"/>
        <end position="433"/>
    </location>
</feature>
<feature type="region of interest" description="Disordered" evidence="5">
    <location>
        <begin position="395"/>
        <end position="441"/>
    </location>
</feature>
<dbReference type="PANTHER" id="PTHR45969:SF69">
    <property type="entry name" value="FINGER DOMAIN PROTEIN, PUTATIVE (AFU_ORTHOLOGUE AFUA_3G12190)-RELATED"/>
    <property type="match status" value="1"/>
</dbReference>
<keyword evidence="2 4" id="KW-0863">Zinc-finger</keyword>